<dbReference type="EMBL" id="ATGI01000030">
    <property type="protein sequence ID" value="EPF72150.1"/>
    <property type="molecule type" value="Genomic_DNA"/>
</dbReference>
<evidence type="ECO:0000313" key="2">
    <source>
        <dbReference type="Proteomes" id="UP000014568"/>
    </source>
</evidence>
<dbReference type="eggNOG" id="ENOG5031RAF">
    <property type="taxonomic scope" value="Bacteria"/>
</dbReference>
<dbReference type="HOGENOM" id="CLU_825456_0_0_6"/>
<protein>
    <recommendedName>
        <fullName evidence="3">TonB C-terminal domain-containing protein</fullName>
    </recommendedName>
</protein>
<comment type="caution">
    <text evidence="1">The sequence shown here is derived from an EMBL/GenBank/DDBJ whole genome shotgun (WGS) entry which is preliminary data.</text>
</comment>
<reference evidence="1 2" key="1">
    <citation type="submission" date="2013-06" db="EMBL/GenBank/DDBJ databases">
        <title>The Genome Sequence of Acinetobacter rudis CIP 110305.</title>
        <authorList>
            <consortium name="The Broad Institute Genome Sequencing Platform"/>
            <consortium name="The Broad Institute Genome Sequencing Center for Infectious Disease"/>
            <person name="Cerqueira G."/>
            <person name="Feldgarden M."/>
            <person name="Courvalin P."/>
            <person name="Perichon B."/>
            <person name="Grillot-Courvalin C."/>
            <person name="Clermont D."/>
            <person name="Rocha E."/>
            <person name="Yoon E.-J."/>
            <person name="Nemec A."/>
            <person name="Young S.K."/>
            <person name="Zeng Q."/>
            <person name="Gargeya S."/>
            <person name="Fitzgerald M."/>
            <person name="Abouelleil A."/>
            <person name="Alvarado L."/>
            <person name="Berlin A.M."/>
            <person name="Chapman S.B."/>
            <person name="Dewar J."/>
            <person name="Goldberg J."/>
            <person name="Griggs A."/>
            <person name="Gujja S."/>
            <person name="Hansen M."/>
            <person name="Howarth C."/>
            <person name="Imamovic A."/>
            <person name="Larimer J."/>
            <person name="McCowan C."/>
            <person name="Murphy C."/>
            <person name="Pearson M."/>
            <person name="Priest M."/>
            <person name="Roberts A."/>
            <person name="Saif S."/>
            <person name="Shea T."/>
            <person name="Sykes S."/>
            <person name="Wortman J."/>
            <person name="Nusbaum C."/>
            <person name="Birren B."/>
        </authorList>
    </citation>
    <scope>NUCLEOTIDE SEQUENCE [LARGE SCALE GENOMIC DNA]</scope>
    <source>
        <strain evidence="1 2">CIP 110305</strain>
    </source>
</reference>
<dbReference type="PATRIC" id="fig|421052.3.peg.2144"/>
<organism evidence="1 2">
    <name type="scientific">Acinetobacter rudis CIP 110305</name>
    <dbReference type="NCBI Taxonomy" id="421052"/>
    <lineage>
        <taxon>Bacteria</taxon>
        <taxon>Pseudomonadati</taxon>
        <taxon>Pseudomonadota</taxon>
        <taxon>Gammaproteobacteria</taxon>
        <taxon>Moraxellales</taxon>
        <taxon>Moraxellaceae</taxon>
        <taxon>Acinetobacter</taxon>
    </lineage>
</organism>
<evidence type="ECO:0008006" key="3">
    <source>
        <dbReference type="Google" id="ProtNLM"/>
    </source>
</evidence>
<accession>S3MWJ2</accession>
<evidence type="ECO:0000313" key="1">
    <source>
        <dbReference type="EMBL" id="EPF72150.1"/>
    </source>
</evidence>
<dbReference type="AlphaFoldDB" id="S3MWJ2"/>
<dbReference type="Proteomes" id="UP000014568">
    <property type="component" value="Unassembled WGS sequence"/>
</dbReference>
<sequence length="336" mass="38797">MGVELIMLKAGRLSFSYIWNQAHGMKNNLELFSKSFHQVQKCPKSLFHCLGVQLCLLFFFNQLKGKRCLKNIFLILLLSTGLQTISANEIQNIKPSELDLILLEKGILDKNYKFLDTPEYEKLKLKETKKEINVDPDNFKIIRTIRGPMQEFTFDITLLKAASNKHIEKPSSKYVDLTFSKIFPIYCQILSENIFTRVNPSTMKVNLKANDGSFIGEKEIKNTECDFEEFNYVDLTTQNNNFKTFPDPILRISPQIPTLGSNELNGKNRYLTIEILVNKNGDVEKVGYPSIHFSFESDKVFQKIKPALLNMKFYPYIIDGEKKPFLITQPIKLLVK</sequence>
<gene>
    <name evidence="1" type="ORF">F945_02202</name>
</gene>
<name>S3MWJ2_9GAMM</name>
<proteinExistence type="predicted"/>
<keyword evidence="2" id="KW-1185">Reference proteome</keyword>